<dbReference type="PANTHER" id="PTHR45982:SF1">
    <property type="entry name" value="REGULATOR OF CHROMOSOME CONDENSATION"/>
    <property type="match status" value="1"/>
</dbReference>
<organism evidence="2 3">
    <name type="scientific">Dyadobacter psychrotolerans</name>
    <dbReference type="NCBI Taxonomy" id="2541721"/>
    <lineage>
        <taxon>Bacteria</taxon>
        <taxon>Pseudomonadati</taxon>
        <taxon>Bacteroidota</taxon>
        <taxon>Cytophagia</taxon>
        <taxon>Cytophagales</taxon>
        <taxon>Spirosomataceae</taxon>
        <taxon>Dyadobacter</taxon>
    </lineage>
</organism>
<dbReference type="Gene3D" id="2.130.10.30">
    <property type="entry name" value="Regulator of chromosome condensation 1/beta-lactamase-inhibitor protein II"/>
    <property type="match status" value="2"/>
</dbReference>
<dbReference type="RefSeq" id="WP_131962935.1">
    <property type="nucleotide sequence ID" value="NZ_SMFL01000027.1"/>
</dbReference>
<keyword evidence="3" id="KW-1185">Reference proteome</keyword>
<dbReference type="AlphaFoldDB" id="A0A4R5DCN1"/>
<dbReference type="GO" id="GO:0005085">
    <property type="term" value="F:guanyl-nucleotide exchange factor activity"/>
    <property type="evidence" value="ECO:0007669"/>
    <property type="project" value="TreeGrafter"/>
</dbReference>
<dbReference type="Pfam" id="PF13540">
    <property type="entry name" value="RCC1_2"/>
    <property type="match status" value="2"/>
</dbReference>
<evidence type="ECO:0000313" key="3">
    <source>
        <dbReference type="Proteomes" id="UP000294850"/>
    </source>
</evidence>
<proteinExistence type="predicted"/>
<dbReference type="PROSITE" id="PS51233">
    <property type="entry name" value="VWFD"/>
    <property type="match status" value="1"/>
</dbReference>
<dbReference type="InterPro" id="IPR001846">
    <property type="entry name" value="VWF_type-D"/>
</dbReference>
<dbReference type="Pfam" id="PF00094">
    <property type="entry name" value="VWD"/>
    <property type="match status" value="1"/>
</dbReference>
<dbReference type="EMBL" id="SMFL01000027">
    <property type="protein sequence ID" value="TDE08295.1"/>
    <property type="molecule type" value="Genomic_DNA"/>
</dbReference>
<sequence>MKKNTLYLFLVILLGLGSCKDKSLLDTDPSESESDYSNYLISALDNNVQIRDSLYAFAVAQDSVSKTDVIFSGMMKNGSVGTSLSNMTFLDESGGTCSIDVSPATNLPSSYLFKSADGDIVYQIKFLEINLATRIVRYQVYDIMNDKEISTPGYSEISVQMAAFWSELQKRLYQNNFNARTSGIDCAKLDILATAAMAGTGLVATLFTETVVGAVIAKVMRDAVKKRVKNQYGFDGHCSEWAKRNAPAADCVYQSLLYAWDFSGKMKLPCCQRAGCKPGNDGDNKPNPASGTADPHLVTLDGVPYDFMGRGEFCVTRSTTDNFEVQSRQDDLDKRGLATFNTAVAVQTGTDVVCVTVSPNRLFVNNQLQNLAGLTTLSLKDGASVSKQGANTLNITTKNGDLVKVVLQNSSFIDYFLYLSENRKGKVMGLMGNYDGDKKNDIMVKNGANILKADGTILFTELYNSFADSWRITQANSLFYYDSGKNTDSYTEKNFPRTLTILTADQKIKAAATCRAAGVTNEPFLSNCIFDVAVTNNADVTKSALLAQETDRRNNMPLPIIQEAVSVKRITTFGVSSYILKTDGTLWASGWNHHGRFGIGNTELKNNGFFIKIMEGIKDIASGNDAYHMYFLKEDGSVWAAGYNAFGQIGNGVIQGPNVLTPEKIMNDGKSLVLGPYGGFVIKTDNSLWTFGDGIKRFTGKGDYTATPTKIMDGVQDVSVSLTHILVLKTDGTVWGAGSNAVKQLNSSTMMDIFPAVKIMDNVRSIAASNFNSLVVKTDNTLHGAGYNLKGELGIGSNLQQNGFAKILDNVKSVSVNNNYSLVLKTNNDLFATGENSNGQLGDGTKVAKNTFVKVASGVKYVSTGGNTTYIIKENDTVWSTGYNQTGKVGDGTTIDRTDFGPINVK</sequence>
<dbReference type="InterPro" id="IPR000408">
    <property type="entry name" value="Reg_chr_condens"/>
</dbReference>
<dbReference type="OrthoDB" id="574668at2"/>
<dbReference type="PROSITE" id="PS51257">
    <property type="entry name" value="PROKAR_LIPOPROTEIN"/>
    <property type="match status" value="1"/>
</dbReference>
<protein>
    <recommendedName>
        <fullName evidence="1">VWFD domain-containing protein</fullName>
    </recommendedName>
</protein>
<comment type="caution">
    <text evidence="2">The sequence shown here is derived from an EMBL/GenBank/DDBJ whole genome shotgun (WGS) entry which is preliminary data.</text>
</comment>
<dbReference type="InterPro" id="IPR009091">
    <property type="entry name" value="RCC1/BLIP-II"/>
</dbReference>
<dbReference type="PROSITE" id="PS50012">
    <property type="entry name" value="RCC1_3"/>
    <property type="match status" value="1"/>
</dbReference>
<name>A0A4R5DCN1_9BACT</name>
<dbReference type="InterPro" id="IPR051553">
    <property type="entry name" value="Ran_GTPase-activating"/>
</dbReference>
<gene>
    <name evidence="2" type="ORF">E0F88_32870</name>
</gene>
<evidence type="ECO:0000313" key="2">
    <source>
        <dbReference type="EMBL" id="TDE08295.1"/>
    </source>
</evidence>
<evidence type="ECO:0000259" key="1">
    <source>
        <dbReference type="PROSITE" id="PS51233"/>
    </source>
</evidence>
<dbReference type="SMART" id="SM00216">
    <property type="entry name" value="VWD"/>
    <property type="match status" value="1"/>
</dbReference>
<reference evidence="2 3" key="1">
    <citation type="submission" date="2019-03" db="EMBL/GenBank/DDBJ databases">
        <title>Dyadobacter AR-3-6 sp. nov., isolated from arctic soil.</title>
        <authorList>
            <person name="Chaudhary D.K."/>
        </authorList>
    </citation>
    <scope>NUCLEOTIDE SEQUENCE [LARGE SCALE GENOMIC DNA]</scope>
    <source>
        <strain evidence="2 3">AR-3-6</strain>
    </source>
</reference>
<feature type="domain" description="VWFD" evidence="1">
    <location>
        <begin position="287"/>
        <end position="478"/>
    </location>
</feature>
<dbReference type="SUPFAM" id="SSF50985">
    <property type="entry name" value="RCC1/BLIP-II"/>
    <property type="match status" value="1"/>
</dbReference>
<dbReference type="Proteomes" id="UP000294850">
    <property type="component" value="Unassembled WGS sequence"/>
</dbReference>
<dbReference type="PANTHER" id="PTHR45982">
    <property type="entry name" value="REGULATOR OF CHROMOSOME CONDENSATION"/>
    <property type="match status" value="1"/>
</dbReference>
<dbReference type="GO" id="GO:0005737">
    <property type="term" value="C:cytoplasm"/>
    <property type="evidence" value="ECO:0007669"/>
    <property type="project" value="TreeGrafter"/>
</dbReference>
<accession>A0A4R5DCN1</accession>